<dbReference type="PANTHER" id="PTHR43033:SF1">
    <property type="entry name" value="TRNA(ILE)-LYSIDINE SYNTHASE-RELATED"/>
    <property type="match status" value="1"/>
</dbReference>
<evidence type="ECO:0000256" key="1">
    <source>
        <dbReference type="ARBA" id="ARBA00013267"/>
    </source>
</evidence>
<keyword evidence="5" id="KW-0067">ATP-binding</keyword>
<feature type="domain" description="tRNA(Ile)-lysidine/2-thiocytidine synthase N-terminal" evidence="8">
    <location>
        <begin position="59"/>
        <end position="270"/>
    </location>
</feature>
<dbReference type="Pfam" id="PF01171">
    <property type="entry name" value="ATP_bind_3"/>
    <property type="match status" value="1"/>
</dbReference>
<dbReference type="SUPFAM" id="SSF52402">
    <property type="entry name" value="Adenine nucleotide alpha hydrolases-like"/>
    <property type="match status" value="1"/>
</dbReference>
<keyword evidence="4" id="KW-0547">Nucleotide-binding</keyword>
<dbReference type="AlphaFoldDB" id="A0A9P6RVE0"/>
<evidence type="ECO:0000313" key="10">
    <source>
        <dbReference type="Proteomes" id="UP000738325"/>
    </source>
</evidence>
<accession>A0A9P6RVE0</accession>
<evidence type="ECO:0000313" key="9">
    <source>
        <dbReference type="EMBL" id="KAG0329366.1"/>
    </source>
</evidence>
<comment type="catalytic activity">
    <reaction evidence="6">
        <text>cytidine(34) in tRNA(Ile2) + L-lysine + ATP = lysidine(34) in tRNA(Ile2) + AMP + diphosphate + H(+)</text>
        <dbReference type="Rhea" id="RHEA:43744"/>
        <dbReference type="Rhea" id="RHEA-COMP:10625"/>
        <dbReference type="Rhea" id="RHEA-COMP:10670"/>
        <dbReference type="ChEBI" id="CHEBI:15378"/>
        <dbReference type="ChEBI" id="CHEBI:30616"/>
        <dbReference type="ChEBI" id="CHEBI:32551"/>
        <dbReference type="ChEBI" id="CHEBI:33019"/>
        <dbReference type="ChEBI" id="CHEBI:82748"/>
        <dbReference type="ChEBI" id="CHEBI:83665"/>
        <dbReference type="ChEBI" id="CHEBI:456215"/>
        <dbReference type="EC" id="6.3.4.19"/>
    </reaction>
</comment>
<dbReference type="EC" id="6.3.4.19" evidence="1"/>
<dbReference type="OrthoDB" id="434144at2759"/>
<proteinExistence type="inferred from homology"/>
<protein>
    <recommendedName>
        <fullName evidence="1">tRNA(Ile)-lysidine synthetase</fullName>
        <ecNumber evidence="1">6.3.4.19</ecNumber>
    </recommendedName>
</protein>
<dbReference type="HAMAP" id="MF_01161">
    <property type="entry name" value="tRNA_Ile_lys_synt"/>
    <property type="match status" value="1"/>
</dbReference>
<dbReference type="EMBL" id="JAAAIP010000017">
    <property type="protein sequence ID" value="KAG0329366.1"/>
    <property type="molecule type" value="Genomic_DNA"/>
</dbReference>
<gene>
    <name evidence="9" type="ORF">BGZ99_002372</name>
</gene>
<evidence type="ECO:0000256" key="4">
    <source>
        <dbReference type="ARBA" id="ARBA00022741"/>
    </source>
</evidence>
<dbReference type="GO" id="GO:0005524">
    <property type="term" value="F:ATP binding"/>
    <property type="evidence" value="ECO:0007669"/>
    <property type="project" value="UniProtKB-KW"/>
</dbReference>
<dbReference type="PANTHER" id="PTHR43033">
    <property type="entry name" value="TRNA(ILE)-LYSIDINE SYNTHASE-RELATED"/>
    <property type="match status" value="1"/>
</dbReference>
<evidence type="ECO:0000256" key="2">
    <source>
        <dbReference type="ARBA" id="ARBA00022598"/>
    </source>
</evidence>
<dbReference type="GO" id="GO:0032267">
    <property type="term" value="F:tRNA(Ile)-lysidine synthase activity"/>
    <property type="evidence" value="ECO:0007669"/>
    <property type="project" value="UniProtKB-EC"/>
</dbReference>
<reference evidence="9" key="1">
    <citation type="journal article" date="2020" name="Fungal Divers.">
        <title>Resolving the Mortierellaceae phylogeny through synthesis of multi-gene phylogenetics and phylogenomics.</title>
        <authorList>
            <person name="Vandepol N."/>
            <person name="Liber J."/>
            <person name="Desiro A."/>
            <person name="Na H."/>
            <person name="Kennedy M."/>
            <person name="Barry K."/>
            <person name="Grigoriev I.V."/>
            <person name="Miller A.N."/>
            <person name="O'Donnell K."/>
            <person name="Stajich J.E."/>
            <person name="Bonito G."/>
        </authorList>
    </citation>
    <scope>NUCLEOTIDE SEQUENCE</scope>
    <source>
        <strain evidence="9">REB-010B</strain>
    </source>
</reference>
<dbReference type="InterPro" id="IPR012094">
    <property type="entry name" value="tRNA_Ile_lys_synt"/>
</dbReference>
<dbReference type="GO" id="GO:0008033">
    <property type="term" value="P:tRNA processing"/>
    <property type="evidence" value="ECO:0007669"/>
    <property type="project" value="UniProtKB-KW"/>
</dbReference>
<evidence type="ECO:0000256" key="3">
    <source>
        <dbReference type="ARBA" id="ARBA00022694"/>
    </source>
</evidence>
<dbReference type="InterPro" id="IPR014729">
    <property type="entry name" value="Rossmann-like_a/b/a_fold"/>
</dbReference>
<sequence>MTFSRTTGLAITAKEFAQWLIPLKTQHLVQRTRFDPSHSDSAWTTTPNTSSVSAQHHNIGVAVSGGVDSMALLTLLARHFTPQIAGGPRLHAFIVDHKLRVDSTQEATYVADQVRKLDVTPHILTLSWSKADNDRQTDSTGESLSTIITRKPGKSHLETQARLERYKAIALRCHDLQIQDLFVGHHAGDQVETVLFRFSRASGIDGLSGVQQVAPLGVLNVVEALDVRVLRPLLQVTKDRLQATCEDAGVQWVEDPSNRSLDYQRNVIRHYQQEVDTIVQQDRVSALHPLSTPSLLAFRERMEQHRRFAWDQMRPWLQDVRFDSENGVCHIRLRAVSALGAGMAEWLQASQNHVATRLLSFLVRWVSAKDHAPRLEDIQLLLKQLRMSPIVAGPPAMVIADTTSDTSYNNADNSDASTVYRKRIRISKRRSSSTQDPVHPTENTQTAGHFLRPQPINVAGVLFSPPRTTKGIADHWTLSRQPISSTERMAITTQFDREQRVDFLWDQRFFIRISGDLAASTELQVRPLIADDIQDIYRSLETRHQQQPQHDNAAEVKRLKVWIL</sequence>
<evidence type="ECO:0000256" key="5">
    <source>
        <dbReference type="ARBA" id="ARBA00022840"/>
    </source>
</evidence>
<evidence type="ECO:0000259" key="8">
    <source>
        <dbReference type="Pfam" id="PF01171"/>
    </source>
</evidence>
<keyword evidence="3" id="KW-0819">tRNA processing</keyword>
<feature type="region of interest" description="Disordered" evidence="7">
    <location>
        <begin position="428"/>
        <end position="448"/>
    </location>
</feature>
<dbReference type="CDD" id="cd01992">
    <property type="entry name" value="TilS_N"/>
    <property type="match status" value="1"/>
</dbReference>
<organism evidence="9 10">
    <name type="scientific">Dissophora globulifera</name>
    <dbReference type="NCBI Taxonomy" id="979702"/>
    <lineage>
        <taxon>Eukaryota</taxon>
        <taxon>Fungi</taxon>
        <taxon>Fungi incertae sedis</taxon>
        <taxon>Mucoromycota</taxon>
        <taxon>Mortierellomycotina</taxon>
        <taxon>Mortierellomycetes</taxon>
        <taxon>Mortierellales</taxon>
        <taxon>Mortierellaceae</taxon>
        <taxon>Dissophora</taxon>
    </lineage>
</organism>
<keyword evidence="2" id="KW-0436">Ligase</keyword>
<dbReference type="Gene3D" id="3.40.50.620">
    <property type="entry name" value="HUPs"/>
    <property type="match status" value="1"/>
</dbReference>
<comment type="caution">
    <text evidence="9">The sequence shown here is derived from an EMBL/GenBank/DDBJ whole genome shotgun (WGS) entry which is preliminary data.</text>
</comment>
<evidence type="ECO:0000256" key="7">
    <source>
        <dbReference type="SAM" id="MobiDB-lite"/>
    </source>
</evidence>
<dbReference type="NCBIfam" id="TIGR02432">
    <property type="entry name" value="lysidine_TilS_N"/>
    <property type="match status" value="1"/>
</dbReference>
<name>A0A9P6RVE0_9FUNG</name>
<dbReference type="InterPro" id="IPR012795">
    <property type="entry name" value="tRNA_Ile_lys_synt_N"/>
</dbReference>
<dbReference type="InterPro" id="IPR011063">
    <property type="entry name" value="TilS/TtcA_N"/>
</dbReference>
<dbReference type="Proteomes" id="UP000738325">
    <property type="component" value="Unassembled WGS sequence"/>
</dbReference>
<evidence type="ECO:0000256" key="6">
    <source>
        <dbReference type="ARBA" id="ARBA00048539"/>
    </source>
</evidence>
<keyword evidence="10" id="KW-1185">Reference proteome</keyword>